<sequence length="135" mass="14797">MNYRLLTMFAIIAAAISGCARGDVTAPYFIACEARRAQFHAKVDEASELIFIQSVLGGCSSMNNNDQPLKISRGHRDGFFVADENLDRVGLRCRVEWNRNSGTLAAYAWTTEASELADSFVGSCRETQIGIGRSP</sequence>
<evidence type="ECO:0000256" key="1">
    <source>
        <dbReference type="SAM" id="SignalP"/>
    </source>
</evidence>
<organism evidence="2 3">
    <name type="scientific">Luteimonas aestuarii</name>
    <dbReference type="NCBI Taxonomy" id="453837"/>
    <lineage>
        <taxon>Bacteria</taxon>
        <taxon>Pseudomonadati</taxon>
        <taxon>Pseudomonadota</taxon>
        <taxon>Gammaproteobacteria</taxon>
        <taxon>Lysobacterales</taxon>
        <taxon>Lysobacteraceae</taxon>
        <taxon>Luteimonas</taxon>
    </lineage>
</organism>
<comment type="caution">
    <text evidence="2">The sequence shown here is derived from an EMBL/GenBank/DDBJ whole genome shotgun (WGS) entry which is preliminary data.</text>
</comment>
<dbReference type="AlphaFoldDB" id="A0A4R5TT80"/>
<accession>A0A4R5TT80</accession>
<evidence type="ECO:0000313" key="2">
    <source>
        <dbReference type="EMBL" id="TDK23072.1"/>
    </source>
</evidence>
<evidence type="ECO:0008006" key="4">
    <source>
        <dbReference type="Google" id="ProtNLM"/>
    </source>
</evidence>
<dbReference type="EMBL" id="SMTF01000010">
    <property type="protein sequence ID" value="TDK23072.1"/>
    <property type="molecule type" value="Genomic_DNA"/>
</dbReference>
<reference evidence="2 3" key="1">
    <citation type="submission" date="2019-03" db="EMBL/GenBank/DDBJ databases">
        <title>Luteimonas zhaokaii sp.nov., isolated from the rectal contents of Plateau pika in Yushu, Qinghai Province, China.</title>
        <authorList>
            <person name="Zhang G."/>
        </authorList>
    </citation>
    <scope>NUCLEOTIDE SEQUENCE [LARGE SCALE GENOMIC DNA]</scope>
    <source>
        <strain evidence="2 3">B9</strain>
    </source>
</reference>
<protein>
    <recommendedName>
        <fullName evidence="4">Lipoprotein</fullName>
    </recommendedName>
</protein>
<gene>
    <name evidence="2" type="ORF">E2F46_11945</name>
</gene>
<keyword evidence="3" id="KW-1185">Reference proteome</keyword>
<dbReference type="RefSeq" id="WP_133322324.1">
    <property type="nucleotide sequence ID" value="NZ_SMTF01000010.1"/>
</dbReference>
<feature type="chain" id="PRO_5020786461" description="Lipoprotein" evidence="1">
    <location>
        <begin position="21"/>
        <end position="135"/>
    </location>
</feature>
<evidence type="ECO:0000313" key="3">
    <source>
        <dbReference type="Proteomes" id="UP000294796"/>
    </source>
</evidence>
<proteinExistence type="predicted"/>
<name>A0A4R5TT80_9GAMM</name>
<dbReference type="PROSITE" id="PS51257">
    <property type="entry name" value="PROKAR_LIPOPROTEIN"/>
    <property type="match status" value="1"/>
</dbReference>
<dbReference type="Proteomes" id="UP000294796">
    <property type="component" value="Unassembled WGS sequence"/>
</dbReference>
<keyword evidence="1" id="KW-0732">Signal</keyword>
<feature type="signal peptide" evidence="1">
    <location>
        <begin position="1"/>
        <end position="20"/>
    </location>
</feature>